<dbReference type="GO" id="GO:0005856">
    <property type="term" value="C:cytoskeleton"/>
    <property type="evidence" value="ECO:0007669"/>
    <property type="project" value="UniProtKB-SubCell"/>
</dbReference>
<name>A0A1X7UCM7_AMPQE</name>
<sequence>MNKAISRLITWLKFTDNIQKYFVTIATSNKSRMATDISDMPPAGKLIPRGHGTKECMQTLTELPRTADSVKKFRHQTYPEPGEKRLCYAFVKDPDRSSNTMGVASKASLQAGALVNPPVQSAFQKRLQDLKDSLYFSKRRAPLGSSHDQSHGLPLGLDPLDKRFGIVNKKDISAGELVSPSEALSPAEEELAATLYKRSHGDYEVGEVIDRNYDWSRFTRGSLYGVPTPHDNSGSGVRTALKWCKNQGNVTMKKLDDFRERNRPQIGKVHDPIEETLYVHINRDHTFGVTVIPDDYSAGDLVQMSGPSAFLECPSWHPGLLVTIRQHLKKNTFSKFGELLDGLNQKGSNGKADPSDVKEILYQFQVPLDQDMAELLIAWSSDPEGGGVVCSDLVGLMNWMEPVSVDISNRVSERMKEPVGLEPSKVVLSDAYRTSSGQIKATVGSIHTNEYRTFGVPAIRSDRPAPKIKRVSDQTNYGDESDAYGLIYPSIYSNHGLYEKDFFTPRPPEEVRQVFTAAGINISDDAFKTLWEKAVGNNPSGKASVESFRAVLENIQISEK</sequence>
<protein>
    <recommendedName>
        <fullName evidence="5">EFHB C-terminal EF-hand domain-containing protein</fullName>
    </recommendedName>
</protein>
<comment type="subcellular location">
    <subcellularLocation>
        <location evidence="1">Cytoplasm</location>
        <location evidence="1">Cytoskeleton</location>
    </subcellularLocation>
</comment>
<evidence type="ECO:0000256" key="2">
    <source>
        <dbReference type="ARBA" id="ARBA00022490"/>
    </source>
</evidence>
<keyword evidence="3" id="KW-0677">Repeat</keyword>
<organism evidence="6">
    <name type="scientific">Amphimedon queenslandica</name>
    <name type="common">Sponge</name>
    <dbReference type="NCBI Taxonomy" id="400682"/>
    <lineage>
        <taxon>Eukaryota</taxon>
        <taxon>Metazoa</taxon>
        <taxon>Porifera</taxon>
        <taxon>Demospongiae</taxon>
        <taxon>Heteroscleromorpha</taxon>
        <taxon>Haplosclerida</taxon>
        <taxon>Niphatidae</taxon>
        <taxon>Amphimedon</taxon>
    </lineage>
</organism>
<evidence type="ECO:0000259" key="5">
    <source>
        <dbReference type="Pfam" id="PF25325"/>
    </source>
</evidence>
<dbReference type="Pfam" id="PF25325">
    <property type="entry name" value="EF-hand_EFHB_C"/>
    <property type="match status" value="1"/>
</dbReference>
<accession>A0A1X7UCM7</accession>
<dbReference type="InParanoid" id="A0A1X7UCM7"/>
<dbReference type="PANTHER" id="PTHR12086:SF12">
    <property type="entry name" value="EF-HAND DOMAIN-CONTAINING FAMILY MEMBER B"/>
    <property type="match status" value="1"/>
</dbReference>
<dbReference type="EnsemblMetazoa" id="Aqu2.1.25699_001">
    <property type="protein sequence ID" value="Aqu2.1.25699_001"/>
    <property type="gene ID" value="Aqu2.1.25699"/>
</dbReference>
<dbReference type="InterPro" id="IPR057428">
    <property type="entry name" value="EFHB_EF-hand_C"/>
</dbReference>
<reference evidence="6" key="1">
    <citation type="submission" date="2017-05" db="UniProtKB">
        <authorList>
            <consortium name="EnsemblMetazoa"/>
        </authorList>
    </citation>
    <scope>IDENTIFICATION</scope>
</reference>
<proteinExistence type="predicted"/>
<evidence type="ECO:0000256" key="4">
    <source>
        <dbReference type="ARBA" id="ARBA00023212"/>
    </source>
</evidence>
<dbReference type="PANTHER" id="PTHR12086">
    <property type="entry name" value="EF-HAND DOMAIN C-TERMINAL CONTAINING PROTEIN"/>
    <property type="match status" value="1"/>
</dbReference>
<dbReference type="eggNOG" id="ENOG502QV2M">
    <property type="taxonomic scope" value="Eukaryota"/>
</dbReference>
<keyword evidence="4" id="KW-0206">Cytoskeleton</keyword>
<dbReference type="InterPro" id="IPR040193">
    <property type="entry name" value="EFHC1/EFHC2/EFHB"/>
</dbReference>
<dbReference type="STRING" id="400682.A0A1X7UCM7"/>
<keyword evidence="2" id="KW-0963">Cytoplasm</keyword>
<evidence type="ECO:0000256" key="1">
    <source>
        <dbReference type="ARBA" id="ARBA00004245"/>
    </source>
</evidence>
<evidence type="ECO:0000313" key="6">
    <source>
        <dbReference type="EnsemblMetazoa" id="Aqu2.1.25699_001"/>
    </source>
</evidence>
<dbReference type="OrthoDB" id="2096280at2759"/>
<evidence type="ECO:0000256" key="3">
    <source>
        <dbReference type="ARBA" id="ARBA00022737"/>
    </source>
</evidence>
<dbReference type="AlphaFoldDB" id="A0A1X7UCM7"/>
<feature type="domain" description="EFHB C-terminal EF-hand" evidence="5">
    <location>
        <begin position="484"/>
        <end position="556"/>
    </location>
</feature>